<evidence type="ECO:0000256" key="8">
    <source>
        <dbReference type="RuleBase" id="RU000354"/>
    </source>
</evidence>
<evidence type="ECO:0000256" key="1">
    <source>
        <dbReference type="ARBA" id="ARBA00004613"/>
    </source>
</evidence>
<dbReference type="OrthoDB" id="5987191at2759"/>
<dbReference type="Proteomes" id="UP000582659">
    <property type="component" value="Unassembled WGS sequence"/>
</dbReference>
<keyword evidence="6" id="KW-1015">Disulfide bond</keyword>
<evidence type="ECO:0000313" key="15">
    <source>
        <dbReference type="WBParaSite" id="BXY_0067700.1"/>
    </source>
</evidence>
<accession>A0A1I7RIZ5</accession>
<dbReference type="WBParaSite" id="BXY_0067700.1">
    <property type="protein sequence ID" value="BXY_0067700.1"/>
    <property type="gene ID" value="BXY_0067700"/>
</dbReference>
<evidence type="ECO:0000256" key="3">
    <source>
        <dbReference type="ARBA" id="ARBA00022525"/>
    </source>
</evidence>
<evidence type="ECO:0000256" key="5">
    <source>
        <dbReference type="ARBA" id="ARBA00023030"/>
    </source>
</evidence>
<comment type="subcellular location">
    <subcellularLocation>
        <location evidence="1">Secreted</location>
    </subcellularLocation>
</comment>
<name>A0A1I7RIZ5_BURXY</name>
<protein>
    <submittedName>
        <fullName evidence="11">(pine wood nematode) hypothetical protein</fullName>
    </submittedName>
    <submittedName>
        <fullName evidence="15">TGF_BETA_2 domain-containing protein</fullName>
    </submittedName>
</protein>
<feature type="chain" id="PRO_5035359096" evidence="9">
    <location>
        <begin position="24"/>
        <end position="465"/>
    </location>
</feature>
<dbReference type="GO" id="GO:0005615">
    <property type="term" value="C:extracellular space"/>
    <property type="evidence" value="ECO:0007669"/>
    <property type="project" value="TreeGrafter"/>
</dbReference>
<dbReference type="PANTHER" id="PTHR11848:SF310">
    <property type="entry name" value="PROTEIN 60A-RELATED"/>
    <property type="match status" value="1"/>
</dbReference>
<dbReference type="InterPro" id="IPR001839">
    <property type="entry name" value="TGF-b_C"/>
</dbReference>
<evidence type="ECO:0000256" key="9">
    <source>
        <dbReference type="SAM" id="SignalP"/>
    </source>
</evidence>
<evidence type="ECO:0000256" key="4">
    <source>
        <dbReference type="ARBA" id="ARBA00022729"/>
    </source>
</evidence>
<dbReference type="Proteomes" id="UP000659654">
    <property type="component" value="Unassembled WGS sequence"/>
</dbReference>
<dbReference type="PROSITE" id="PS00250">
    <property type="entry name" value="TGF_BETA_1"/>
    <property type="match status" value="1"/>
</dbReference>
<proteinExistence type="inferred from homology"/>
<dbReference type="Proteomes" id="UP000095284">
    <property type="component" value="Unplaced"/>
</dbReference>
<dbReference type="SMR" id="A0A1I7RIZ5"/>
<dbReference type="EMBL" id="CAJFCV020000004">
    <property type="protein sequence ID" value="CAG9119192.1"/>
    <property type="molecule type" value="Genomic_DNA"/>
</dbReference>
<evidence type="ECO:0000313" key="14">
    <source>
        <dbReference type="Proteomes" id="UP000659654"/>
    </source>
</evidence>
<feature type="domain" description="TGF-beta family profile" evidence="10">
    <location>
        <begin position="348"/>
        <end position="465"/>
    </location>
</feature>
<dbReference type="Gene3D" id="2.10.90.10">
    <property type="entry name" value="Cystine-knot cytokines"/>
    <property type="match status" value="1"/>
</dbReference>
<evidence type="ECO:0000256" key="2">
    <source>
        <dbReference type="ARBA" id="ARBA00006656"/>
    </source>
</evidence>
<dbReference type="eggNOG" id="KOG3900">
    <property type="taxonomic scope" value="Eukaryota"/>
</dbReference>
<reference evidence="15" key="1">
    <citation type="submission" date="2016-11" db="UniProtKB">
        <authorList>
            <consortium name="WormBaseParasite"/>
        </authorList>
    </citation>
    <scope>IDENTIFICATION</scope>
</reference>
<dbReference type="PANTHER" id="PTHR11848">
    <property type="entry name" value="TGF-BETA FAMILY"/>
    <property type="match status" value="1"/>
</dbReference>
<dbReference type="SUPFAM" id="SSF57501">
    <property type="entry name" value="Cystine-knot cytokines"/>
    <property type="match status" value="1"/>
</dbReference>
<evidence type="ECO:0000256" key="6">
    <source>
        <dbReference type="ARBA" id="ARBA00023157"/>
    </source>
</evidence>
<evidence type="ECO:0000259" key="10">
    <source>
        <dbReference type="PROSITE" id="PS51362"/>
    </source>
</evidence>
<dbReference type="PRINTS" id="PR00669">
    <property type="entry name" value="INHIBINA"/>
</dbReference>
<dbReference type="InterPro" id="IPR015615">
    <property type="entry name" value="TGF-beta-rel"/>
</dbReference>
<keyword evidence="5 8" id="KW-0339">Growth factor</keyword>
<dbReference type="Pfam" id="PF00019">
    <property type="entry name" value="TGF_beta"/>
    <property type="match status" value="1"/>
</dbReference>
<sequence>MRHKAFILLQIAILCTLLGSSAGYLSPKKSESNSEASDAKAKDLAGKFEDVLGIHGNKDRPDPQKFDQISRKDAVRYMQRLFTDHLKQHYFNTEDVITAIFPEKGERRKITFKPSLVDSNSIIDKAEVHIRPRHNADLRNSFIQVSCASCVKTKSLKVTPSSYDTHKWIKYDVTDLVDDALRNGKQSIEVEPKLRRAIYDIDVNQPWRSAFLTVETYNSSVVGKKDKMAENPKSRKHKIHKRSLDDYYRYMPTGDESDENSILGDVYGKADKSLEQLRSRDETIFRRNYNMVKTAGPRILQARPKPKKKYRSKIHRHDPMMGFGRDLSDETTTEITPHLSDFDSEFSVHLLDQENDTKNKHQRCQMRDRTVSFREIGWDKWIIAPKEFPADYCSGSCEFPLEPAHHATNHAQLQSILHTLAGTDIPDVCCAPQKLDSLSLLFYDENGNVVLKNFPKMVVSSCGCV</sequence>
<dbReference type="InterPro" id="IPR029034">
    <property type="entry name" value="Cystine-knot_cytokine"/>
</dbReference>
<dbReference type="EMBL" id="CAJFDI010000004">
    <property type="protein sequence ID" value="CAD5228585.1"/>
    <property type="molecule type" value="Genomic_DNA"/>
</dbReference>
<feature type="signal peptide" evidence="9">
    <location>
        <begin position="1"/>
        <end position="23"/>
    </location>
</feature>
<evidence type="ECO:0000313" key="11">
    <source>
        <dbReference type="EMBL" id="CAD5228585.1"/>
    </source>
</evidence>
<dbReference type="PROSITE" id="PS51362">
    <property type="entry name" value="TGF_BETA_2"/>
    <property type="match status" value="1"/>
</dbReference>
<keyword evidence="4 9" id="KW-0732">Signal</keyword>
<dbReference type="SMART" id="SM00204">
    <property type="entry name" value="TGFB"/>
    <property type="match status" value="1"/>
</dbReference>
<dbReference type="FunFam" id="2.10.90.10:FF:000001">
    <property type="entry name" value="Bone morphogenetic protein 4"/>
    <property type="match status" value="1"/>
</dbReference>
<evidence type="ECO:0000313" key="13">
    <source>
        <dbReference type="Proteomes" id="UP000095284"/>
    </source>
</evidence>
<gene>
    <name evidence="11" type="ORF">BXYJ_LOCUS10518</name>
</gene>
<reference evidence="12" key="2">
    <citation type="submission" date="2020-08" db="EMBL/GenBank/DDBJ databases">
        <authorList>
            <person name="Kikuchi T."/>
        </authorList>
    </citation>
    <scope>NUCLEOTIDE SEQUENCE</scope>
    <source>
        <strain evidence="11">Ka4C1</strain>
    </source>
</reference>
<dbReference type="AlphaFoldDB" id="A0A1I7RIZ5"/>
<dbReference type="GO" id="GO:0008083">
    <property type="term" value="F:growth factor activity"/>
    <property type="evidence" value="ECO:0007669"/>
    <property type="project" value="UniProtKB-KW"/>
</dbReference>
<keyword evidence="7" id="KW-0325">Glycoprotein</keyword>
<organism evidence="13 15">
    <name type="scientific">Bursaphelenchus xylophilus</name>
    <name type="common">Pinewood nematode worm</name>
    <name type="synonym">Aphelenchoides xylophilus</name>
    <dbReference type="NCBI Taxonomy" id="6326"/>
    <lineage>
        <taxon>Eukaryota</taxon>
        <taxon>Metazoa</taxon>
        <taxon>Ecdysozoa</taxon>
        <taxon>Nematoda</taxon>
        <taxon>Chromadorea</taxon>
        <taxon>Rhabditida</taxon>
        <taxon>Tylenchina</taxon>
        <taxon>Tylenchomorpha</taxon>
        <taxon>Aphelenchoidea</taxon>
        <taxon>Aphelenchoididae</taxon>
        <taxon>Bursaphelenchus</taxon>
    </lineage>
</organism>
<evidence type="ECO:0000256" key="7">
    <source>
        <dbReference type="ARBA" id="ARBA00023180"/>
    </source>
</evidence>
<dbReference type="GO" id="GO:0005125">
    <property type="term" value="F:cytokine activity"/>
    <property type="evidence" value="ECO:0007669"/>
    <property type="project" value="TreeGrafter"/>
</dbReference>
<evidence type="ECO:0000313" key="12">
    <source>
        <dbReference type="EMBL" id="CAG9119192.1"/>
    </source>
</evidence>
<comment type="similarity">
    <text evidence="2 8">Belongs to the TGF-beta family.</text>
</comment>
<keyword evidence="3" id="KW-0964">Secreted</keyword>
<dbReference type="InterPro" id="IPR017948">
    <property type="entry name" value="TGFb_CS"/>
</dbReference>
<keyword evidence="14" id="KW-1185">Reference proteome</keyword>